<evidence type="ECO:0000256" key="1">
    <source>
        <dbReference type="ARBA" id="ARBA00007197"/>
    </source>
</evidence>
<dbReference type="PANTHER" id="PTHR45987">
    <property type="entry name" value="39S RIBOSOMAL PROTEIN L12"/>
    <property type="match status" value="1"/>
</dbReference>
<keyword evidence="3" id="KW-0687">Ribonucleoprotein</keyword>
<protein>
    <recommendedName>
        <fullName evidence="4">Large ribosomal subunit protein bL12 C-terminal domain-containing protein</fullName>
    </recommendedName>
</protein>
<dbReference type="InterPro" id="IPR000206">
    <property type="entry name" value="Ribosomal_bL12"/>
</dbReference>
<dbReference type="InterPro" id="IPR013823">
    <property type="entry name" value="Ribosomal_bL12_C"/>
</dbReference>
<sequence length="197" mass="21735">MLPLRTTCTGLGLRSARRCLERPLRAQFHDSAVRLQQEVEMPACQEIVWTTHRLTQEQIKKVDSIFHKILWLDTMETALLTASINFKLGRTITPKQNAAIERQLEMLASGNTGGSSAEESAPVVEAPALFSVQLSGFDDKAKIKVIKEVRAISGLGLKEAKEFVENAPTILQKDLSADKAEELKARLEAVGAKIDLV</sequence>
<evidence type="ECO:0000256" key="2">
    <source>
        <dbReference type="ARBA" id="ARBA00022980"/>
    </source>
</evidence>
<evidence type="ECO:0000259" key="4">
    <source>
        <dbReference type="Pfam" id="PF00542"/>
    </source>
</evidence>
<keyword evidence="2" id="KW-0689">Ribosomal protein</keyword>
<dbReference type="InterPro" id="IPR014719">
    <property type="entry name" value="Ribosomal_bL12_C/ClpS-like"/>
</dbReference>
<dbReference type="GO" id="GO:0003729">
    <property type="term" value="F:mRNA binding"/>
    <property type="evidence" value="ECO:0007669"/>
    <property type="project" value="TreeGrafter"/>
</dbReference>
<dbReference type="Pfam" id="PF00542">
    <property type="entry name" value="Ribosomal_L12"/>
    <property type="match status" value="1"/>
</dbReference>
<feature type="domain" description="Large ribosomal subunit protein bL12 C-terminal" evidence="4">
    <location>
        <begin position="130"/>
        <end position="196"/>
    </location>
</feature>
<gene>
    <name evidence="5" type="ORF">FisN_5Hh242</name>
</gene>
<evidence type="ECO:0000256" key="3">
    <source>
        <dbReference type="ARBA" id="ARBA00023274"/>
    </source>
</evidence>
<name>A0A1Z5JSE7_FISSO</name>
<reference evidence="5 6" key="1">
    <citation type="journal article" date="2015" name="Plant Cell">
        <title>Oil accumulation by the oleaginous diatom Fistulifera solaris as revealed by the genome and transcriptome.</title>
        <authorList>
            <person name="Tanaka T."/>
            <person name="Maeda Y."/>
            <person name="Veluchamy A."/>
            <person name="Tanaka M."/>
            <person name="Abida H."/>
            <person name="Marechal E."/>
            <person name="Bowler C."/>
            <person name="Muto M."/>
            <person name="Sunaga Y."/>
            <person name="Tanaka M."/>
            <person name="Yoshino T."/>
            <person name="Taniguchi T."/>
            <person name="Fukuda Y."/>
            <person name="Nemoto M."/>
            <person name="Matsumoto M."/>
            <person name="Wong P.S."/>
            <person name="Aburatani S."/>
            <person name="Fujibuchi W."/>
        </authorList>
    </citation>
    <scope>NUCLEOTIDE SEQUENCE [LARGE SCALE GENOMIC DNA]</scope>
    <source>
        <strain evidence="5 6">JPCC DA0580</strain>
    </source>
</reference>
<dbReference type="PANTHER" id="PTHR45987:SF4">
    <property type="entry name" value="LARGE RIBOSOMAL SUBUNIT PROTEIN BL12M"/>
    <property type="match status" value="1"/>
</dbReference>
<dbReference type="GO" id="GO:0006412">
    <property type="term" value="P:translation"/>
    <property type="evidence" value="ECO:0007669"/>
    <property type="project" value="InterPro"/>
</dbReference>
<dbReference type="InParanoid" id="A0A1Z5JSE7"/>
<accession>A0A1Z5JSE7</accession>
<keyword evidence="6" id="KW-1185">Reference proteome</keyword>
<dbReference type="EMBL" id="BDSP01000111">
    <property type="protein sequence ID" value="GAX16869.1"/>
    <property type="molecule type" value="Genomic_DNA"/>
</dbReference>
<dbReference type="Gene3D" id="3.30.1390.10">
    <property type="match status" value="1"/>
</dbReference>
<dbReference type="GO" id="GO:0005840">
    <property type="term" value="C:ribosome"/>
    <property type="evidence" value="ECO:0007669"/>
    <property type="project" value="UniProtKB-KW"/>
</dbReference>
<dbReference type="CDD" id="cd00387">
    <property type="entry name" value="Ribosomal_L7_L12"/>
    <property type="match status" value="1"/>
</dbReference>
<evidence type="ECO:0000313" key="5">
    <source>
        <dbReference type="EMBL" id="GAX16869.1"/>
    </source>
</evidence>
<dbReference type="AlphaFoldDB" id="A0A1Z5JSE7"/>
<dbReference type="GO" id="GO:0003735">
    <property type="term" value="F:structural constituent of ribosome"/>
    <property type="evidence" value="ECO:0007669"/>
    <property type="project" value="InterPro"/>
</dbReference>
<dbReference type="OrthoDB" id="250175at2759"/>
<comment type="similarity">
    <text evidence="1">Belongs to the bacterial ribosomal protein bL12 family.</text>
</comment>
<organism evidence="5 6">
    <name type="scientific">Fistulifera solaris</name>
    <name type="common">Oleaginous diatom</name>
    <dbReference type="NCBI Taxonomy" id="1519565"/>
    <lineage>
        <taxon>Eukaryota</taxon>
        <taxon>Sar</taxon>
        <taxon>Stramenopiles</taxon>
        <taxon>Ochrophyta</taxon>
        <taxon>Bacillariophyta</taxon>
        <taxon>Bacillariophyceae</taxon>
        <taxon>Bacillariophycidae</taxon>
        <taxon>Naviculales</taxon>
        <taxon>Naviculaceae</taxon>
        <taxon>Fistulifera</taxon>
    </lineage>
</organism>
<comment type="caution">
    <text evidence="5">The sequence shown here is derived from an EMBL/GenBank/DDBJ whole genome shotgun (WGS) entry which is preliminary data.</text>
</comment>
<proteinExistence type="inferred from homology"/>
<dbReference type="Proteomes" id="UP000198406">
    <property type="component" value="Unassembled WGS sequence"/>
</dbReference>
<evidence type="ECO:0000313" key="6">
    <source>
        <dbReference type="Proteomes" id="UP000198406"/>
    </source>
</evidence>
<dbReference type="SUPFAM" id="SSF54736">
    <property type="entry name" value="ClpS-like"/>
    <property type="match status" value="1"/>
</dbReference>
<dbReference type="GO" id="GO:1990904">
    <property type="term" value="C:ribonucleoprotein complex"/>
    <property type="evidence" value="ECO:0007669"/>
    <property type="project" value="UniProtKB-KW"/>
</dbReference>
<dbReference type="FunFam" id="3.30.1390.10:FF:000001">
    <property type="entry name" value="50S ribosomal protein L7/L12"/>
    <property type="match status" value="1"/>
</dbReference>